<feature type="binding site" evidence="9">
    <location>
        <position position="64"/>
    </location>
    <ligand>
        <name>anthranilate</name>
        <dbReference type="ChEBI" id="CHEBI:16567"/>
        <label>1</label>
    </ligand>
</feature>
<dbReference type="RefSeq" id="WP_007474277.1">
    <property type="nucleotide sequence ID" value="NZ_ABCJ01000003.1"/>
</dbReference>
<feature type="binding site" evidence="9">
    <location>
        <begin position="67"/>
        <end position="68"/>
    </location>
    <ligand>
        <name>5-phospho-alpha-D-ribose 1-diphosphate</name>
        <dbReference type="ChEBI" id="CHEBI:58017"/>
    </ligand>
</feature>
<comment type="subunit">
    <text evidence="9">Homodimer.</text>
</comment>
<evidence type="ECO:0000313" key="12">
    <source>
        <dbReference type="Proteomes" id="UP000003288"/>
    </source>
</evidence>
<proteinExistence type="inferred from homology"/>
<comment type="catalytic activity">
    <reaction evidence="7 9">
        <text>N-(5-phospho-beta-D-ribosyl)anthranilate + diphosphate = 5-phospho-alpha-D-ribose 1-diphosphate + anthranilate</text>
        <dbReference type="Rhea" id="RHEA:11768"/>
        <dbReference type="ChEBI" id="CHEBI:16567"/>
        <dbReference type="ChEBI" id="CHEBI:18277"/>
        <dbReference type="ChEBI" id="CHEBI:33019"/>
        <dbReference type="ChEBI" id="CHEBI:58017"/>
        <dbReference type="EC" id="2.4.2.18"/>
    </reaction>
</comment>
<keyword evidence="9" id="KW-0479">Metal-binding</keyword>
<dbReference type="Gene3D" id="3.40.1030.10">
    <property type="entry name" value="Nucleoside phosphorylase/phosphoribosyltransferase catalytic domain"/>
    <property type="match status" value="1"/>
</dbReference>
<gene>
    <name evidence="9" type="primary">trpD</name>
    <name evidence="11" type="ORF">CMTB2_00774</name>
</gene>
<comment type="cofactor">
    <cofactor evidence="9">
        <name>Mg(2+)</name>
        <dbReference type="ChEBI" id="CHEBI:18420"/>
    </cofactor>
    <text evidence="9">Binds 2 magnesium ions per monomer.</text>
</comment>
<dbReference type="FunFam" id="3.40.1030.10:FF:000002">
    <property type="entry name" value="Anthranilate phosphoribosyltransferase"/>
    <property type="match status" value="1"/>
</dbReference>
<dbReference type="EMBL" id="ABCJ01000003">
    <property type="protein sequence ID" value="EDM23756.1"/>
    <property type="molecule type" value="Genomic_DNA"/>
</dbReference>
<evidence type="ECO:0000256" key="8">
    <source>
        <dbReference type="ARBA" id="ARBA00061188"/>
    </source>
</evidence>
<dbReference type="Gene3D" id="1.20.970.10">
    <property type="entry name" value="Transferase, Pyrimidine Nucleoside Phosphorylase, Chain C"/>
    <property type="match status" value="1"/>
</dbReference>
<feature type="binding site" evidence="9">
    <location>
        <position position="210"/>
    </location>
    <ligand>
        <name>Mg(2+)</name>
        <dbReference type="ChEBI" id="CHEBI:18420"/>
        <label>2</label>
    </ligand>
</feature>
<accession>A0AAI9AGI2</accession>
<dbReference type="AlphaFoldDB" id="A0AAI9AGI2"/>
<comment type="pathway">
    <text evidence="1 9">Amino-acid biosynthesis; L-tryptophan biosynthesis; L-tryptophan from chorismate: step 2/5.</text>
</comment>
<evidence type="ECO:0000256" key="7">
    <source>
        <dbReference type="ARBA" id="ARBA00052328"/>
    </source>
</evidence>
<dbReference type="SUPFAM" id="SSF52418">
    <property type="entry name" value="Nucleoside phosphorylase/phosphoribosyltransferase catalytic domain"/>
    <property type="match status" value="1"/>
</dbReference>
<evidence type="ECO:0000259" key="10">
    <source>
        <dbReference type="Pfam" id="PF00591"/>
    </source>
</evidence>
<keyword evidence="2 9" id="KW-0028">Amino-acid biosynthesis</keyword>
<dbReference type="Proteomes" id="UP000003288">
    <property type="component" value="Unassembled WGS sequence"/>
</dbReference>
<keyword evidence="3 9" id="KW-0328">Glycosyltransferase</keyword>
<feature type="binding site" evidence="9">
    <location>
        <position position="72"/>
    </location>
    <ligand>
        <name>5-phospho-alpha-D-ribose 1-diphosphate</name>
        <dbReference type="ChEBI" id="CHEBI:58017"/>
    </ligand>
</feature>
<dbReference type="PANTHER" id="PTHR43285">
    <property type="entry name" value="ANTHRANILATE PHOSPHORIBOSYLTRANSFERASE"/>
    <property type="match status" value="1"/>
</dbReference>
<dbReference type="InterPro" id="IPR035902">
    <property type="entry name" value="Nuc_phospho_transferase"/>
</dbReference>
<comment type="caution">
    <text evidence="11">The sequence shown here is derived from an EMBL/GenBank/DDBJ whole genome shotgun (WGS) entry which is preliminary data.</text>
</comment>
<name>A0AAI9AGI2_9BACT</name>
<evidence type="ECO:0000313" key="11">
    <source>
        <dbReference type="EMBL" id="EDM23756.1"/>
    </source>
</evidence>
<feature type="domain" description="Glycosyl transferase family 3" evidence="10">
    <location>
        <begin position="57"/>
        <end position="307"/>
    </location>
</feature>
<dbReference type="InterPro" id="IPR005940">
    <property type="entry name" value="Anthranilate_Pribosyl_Tfrase"/>
</dbReference>
<dbReference type="HAMAP" id="MF_00211">
    <property type="entry name" value="TrpD"/>
    <property type="match status" value="1"/>
</dbReference>
<organism evidence="11 12">
    <name type="scientific">Caminibacter mediatlanticus TB-2</name>
    <dbReference type="NCBI Taxonomy" id="391592"/>
    <lineage>
        <taxon>Bacteria</taxon>
        <taxon>Pseudomonadati</taxon>
        <taxon>Campylobacterota</taxon>
        <taxon>Epsilonproteobacteria</taxon>
        <taxon>Nautiliales</taxon>
        <taxon>Nautiliaceae</taxon>
        <taxon>Caminibacter</taxon>
    </lineage>
</organism>
<keyword evidence="4 9" id="KW-0808">Transferase</keyword>
<dbReference type="GO" id="GO:0000287">
    <property type="term" value="F:magnesium ion binding"/>
    <property type="evidence" value="ECO:0007669"/>
    <property type="project" value="UniProtKB-UniRule"/>
</dbReference>
<dbReference type="GO" id="GO:0004048">
    <property type="term" value="F:anthranilate phosphoribosyltransferase activity"/>
    <property type="evidence" value="ECO:0007669"/>
    <property type="project" value="UniProtKB-UniRule"/>
</dbReference>
<evidence type="ECO:0000256" key="5">
    <source>
        <dbReference type="ARBA" id="ARBA00022822"/>
    </source>
</evidence>
<feature type="binding site" evidence="9">
    <location>
        <position position="210"/>
    </location>
    <ligand>
        <name>Mg(2+)</name>
        <dbReference type="ChEBI" id="CHEBI:18420"/>
        <label>1</label>
    </ligand>
</feature>
<dbReference type="Pfam" id="PF00591">
    <property type="entry name" value="Glycos_transf_3"/>
    <property type="match status" value="1"/>
</dbReference>
<dbReference type="GO" id="GO:0000162">
    <property type="term" value="P:L-tryptophan biosynthetic process"/>
    <property type="evidence" value="ECO:0007669"/>
    <property type="project" value="UniProtKB-UniRule"/>
</dbReference>
<dbReference type="InterPro" id="IPR000312">
    <property type="entry name" value="Glycosyl_Trfase_fam3"/>
</dbReference>
<feature type="binding site" evidence="9">
    <location>
        <position position="76"/>
    </location>
    <ligand>
        <name>Mg(2+)</name>
        <dbReference type="ChEBI" id="CHEBI:18420"/>
        <label>1</label>
    </ligand>
</feature>
<comment type="caution">
    <text evidence="9">Lacks conserved residue(s) required for the propagation of feature annotation.</text>
</comment>
<dbReference type="EC" id="2.4.2.18" evidence="9"/>
<comment type="function">
    <text evidence="9">Catalyzes the transfer of the phosphoribosyl group of 5-phosphorylribose-1-pyrophosphate (PRPP) to anthranilate to yield N-(5'-phosphoribosyl)-anthranilate (PRA).</text>
</comment>
<comment type="similarity">
    <text evidence="8">In the C-terminal section; belongs to the anthranilate phosphoribosyltransferase family.</text>
</comment>
<protein>
    <recommendedName>
        <fullName evidence="9">Anthranilate phosphoribosyltransferase</fullName>
        <ecNumber evidence="9">2.4.2.18</ecNumber>
    </recommendedName>
</protein>
<feature type="binding site" evidence="9">
    <location>
        <position position="150"/>
    </location>
    <ligand>
        <name>anthranilate</name>
        <dbReference type="ChEBI" id="CHEBI:16567"/>
        <label>2</label>
    </ligand>
</feature>
<feature type="binding site" evidence="9">
    <location>
        <begin position="92"/>
        <end position="100"/>
    </location>
    <ligand>
        <name>5-phospho-alpha-D-ribose 1-diphosphate</name>
        <dbReference type="ChEBI" id="CHEBI:58017"/>
    </ligand>
</feature>
<feature type="binding site" evidence="9">
    <location>
        <position position="104"/>
    </location>
    <ligand>
        <name>5-phospho-alpha-D-ribose 1-diphosphate</name>
        <dbReference type="ChEBI" id="CHEBI:58017"/>
    </ligand>
</feature>
<feature type="binding site" evidence="9">
    <location>
        <position position="64"/>
    </location>
    <ligand>
        <name>5-phospho-alpha-D-ribose 1-diphosphate</name>
        <dbReference type="ChEBI" id="CHEBI:58017"/>
    </ligand>
</feature>
<reference evidence="11 12" key="1">
    <citation type="journal article" date="2011" name="Stand. Genomic Sci.">
        <title>Draft genome sequence of Caminibacter mediatlanticus strain TB-2, an epsilonproteobacterium isolated from a deep-sea hydrothermal vent.</title>
        <authorList>
            <person name="Giovannelli D."/>
            <person name="Ferriera S."/>
            <person name="Johnson J."/>
            <person name="Kravitz S."/>
            <person name="Perez-Rodriguez I."/>
            <person name="Ricci J."/>
            <person name="O'Brien C."/>
            <person name="Voordeckers J.W."/>
            <person name="Bini E."/>
            <person name="Vetriani C."/>
        </authorList>
    </citation>
    <scope>NUCLEOTIDE SEQUENCE [LARGE SCALE GENOMIC DNA]</scope>
    <source>
        <strain evidence="11 12">TB-2</strain>
    </source>
</reference>
<evidence type="ECO:0000256" key="6">
    <source>
        <dbReference type="ARBA" id="ARBA00023141"/>
    </source>
</evidence>
<keyword evidence="6 9" id="KW-0057">Aromatic amino acid biosynthesis</keyword>
<comment type="similarity">
    <text evidence="9">Belongs to the anthranilate phosphoribosyltransferase family.</text>
</comment>
<evidence type="ECO:0000256" key="3">
    <source>
        <dbReference type="ARBA" id="ARBA00022676"/>
    </source>
</evidence>
<feature type="binding site" evidence="9">
    <location>
        <position position="209"/>
    </location>
    <ligand>
        <name>Mg(2+)</name>
        <dbReference type="ChEBI" id="CHEBI:18420"/>
        <label>2</label>
    </ligand>
</feature>
<feature type="binding site" evidence="9">
    <location>
        <position position="95"/>
    </location>
    <ligand>
        <name>anthranilate</name>
        <dbReference type="ChEBI" id="CHEBI:16567"/>
        <label>1</label>
    </ligand>
</feature>
<evidence type="ECO:0000256" key="1">
    <source>
        <dbReference type="ARBA" id="ARBA00004907"/>
    </source>
</evidence>
<keyword evidence="9" id="KW-0460">Magnesium</keyword>
<keyword evidence="5 9" id="KW-0822">Tryptophan biosynthesis</keyword>
<dbReference type="NCBIfam" id="TIGR01245">
    <property type="entry name" value="trpD"/>
    <property type="match status" value="1"/>
</dbReference>
<sequence length="323" mass="35549">MKEMFERLFNNELSEDEARKFLISLYEKGESPEDIKIAAEVMREKSVKLPVSKELQDKLIDIVGTGGDKSNSFNISSTTALLVSSIGSYVAKHGNRSITSKSGSADMLEALGINLNLYPENQVKMLEEVRFTFIFAINHHPAMKHIMPIRKSIPHRTIFNILGPLTNPAGAKKYLLGVFSTDFVEKIASALMLMDVKSAMVVSSFDGMDEISIADKTKAIYYDGMRLRDMIIDPKTYGFFGSKEDLIGGDAKENAKITRGILSGEIKGPKRDAVLLNSAAALMVDGKVNSIKEGIKLSKEAIDSGKAIKHLEKIIEVSNKLGK</sequence>
<evidence type="ECO:0000256" key="4">
    <source>
        <dbReference type="ARBA" id="ARBA00022679"/>
    </source>
</evidence>
<dbReference type="PANTHER" id="PTHR43285:SF2">
    <property type="entry name" value="ANTHRANILATE PHOSPHORIBOSYLTRANSFERASE"/>
    <property type="match status" value="1"/>
</dbReference>
<dbReference type="GO" id="GO:0005829">
    <property type="term" value="C:cytosol"/>
    <property type="evidence" value="ECO:0007669"/>
    <property type="project" value="TreeGrafter"/>
</dbReference>
<evidence type="ECO:0000256" key="9">
    <source>
        <dbReference type="HAMAP-Rule" id="MF_00211"/>
    </source>
</evidence>
<evidence type="ECO:0000256" key="2">
    <source>
        <dbReference type="ARBA" id="ARBA00022605"/>
    </source>
</evidence>
<feature type="binding site" evidence="9">
    <location>
        <begin position="74"/>
        <end position="77"/>
    </location>
    <ligand>
        <name>5-phospho-alpha-D-ribose 1-diphosphate</name>
        <dbReference type="ChEBI" id="CHEBI:58017"/>
    </ligand>
</feature>